<organism evidence="3 4">
    <name type="scientific">Chryseosolibacter indicus</name>
    <dbReference type="NCBI Taxonomy" id="2782351"/>
    <lineage>
        <taxon>Bacteria</taxon>
        <taxon>Pseudomonadati</taxon>
        <taxon>Bacteroidota</taxon>
        <taxon>Cytophagia</taxon>
        <taxon>Cytophagales</taxon>
        <taxon>Chryseotaleaceae</taxon>
        <taxon>Chryseosolibacter</taxon>
    </lineage>
</organism>
<evidence type="ECO:0000256" key="2">
    <source>
        <dbReference type="SAM" id="Phobius"/>
    </source>
</evidence>
<dbReference type="RefSeq" id="WP_254157592.1">
    <property type="nucleotide sequence ID" value="NZ_JAHESD010000101.1"/>
</dbReference>
<feature type="region of interest" description="Disordered" evidence="1">
    <location>
        <begin position="40"/>
        <end position="77"/>
    </location>
</feature>
<comment type="caution">
    <text evidence="3">The sequence shown here is derived from an EMBL/GenBank/DDBJ whole genome shotgun (WGS) entry which is preliminary data.</text>
</comment>
<dbReference type="Proteomes" id="UP000772618">
    <property type="component" value="Unassembled WGS sequence"/>
</dbReference>
<proteinExistence type="predicted"/>
<feature type="transmembrane region" description="Helical" evidence="2">
    <location>
        <begin position="12"/>
        <end position="31"/>
    </location>
</feature>
<keyword evidence="2" id="KW-0812">Transmembrane</keyword>
<protein>
    <recommendedName>
        <fullName evidence="5">DUF4760 domain-containing protein</fullName>
    </recommendedName>
</protein>
<feature type="compositionally biased region" description="Polar residues" evidence="1">
    <location>
        <begin position="50"/>
        <end position="61"/>
    </location>
</feature>
<evidence type="ECO:0000256" key="1">
    <source>
        <dbReference type="SAM" id="MobiDB-lite"/>
    </source>
</evidence>
<evidence type="ECO:0000313" key="3">
    <source>
        <dbReference type="EMBL" id="MBT1706346.1"/>
    </source>
</evidence>
<reference evidence="3 4" key="1">
    <citation type="submission" date="2021-05" db="EMBL/GenBank/DDBJ databases">
        <title>A Polyphasic approach of four new species of the genus Ohtaekwangia: Ohtaekwangia histidinii sp. nov., Ohtaekwangia cretensis sp. nov., Ohtaekwangia indiensis sp. nov., Ohtaekwangia reichenbachii sp. nov. from diverse environment.</title>
        <authorList>
            <person name="Octaviana S."/>
        </authorList>
    </citation>
    <scope>NUCLEOTIDE SEQUENCE [LARGE SCALE GENOMIC DNA]</scope>
    <source>
        <strain evidence="3 4">PWU20</strain>
    </source>
</reference>
<evidence type="ECO:0008006" key="5">
    <source>
        <dbReference type="Google" id="ProtNLM"/>
    </source>
</evidence>
<evidence type="ECO:0000313" key="4">
    <source>
        <dbReference type="Proteomes" id="UP000772618"/>
    </source>
</evidence>
<keyword evidence="4" id="KW-1185">Reference proteome</keyword>
<keyword evidence="2" id="KW-1133">Transmembrane helix</keyword>
<accession>A0ABS5VYM7</accession>
<dbReference type="EMBL" id="JAHESD010000101">
    <property type="protein sequence ID" value="MBT1706346.1"/>
    <property type="molecule type" value="Genomic_DNA"/>
</dbReference>
<sequence>MLKSISWQEFLIVLSGIAAIYYAVLAVIYYGHRIRSRFSDHEQAPEAPTKSPTRKSLSLIGQTKEDEGIEDEPNEGLVSTSDINVSESAREQNLLVGTVADALKELKNLFQFITDDQKNKAESLDMIGTLIERYSQLKGTKYQHSINLFIHENAVDQFSFEITLEELQSLWK</sequence>
<keyword evidence="2" id="KW-0472">Membrane</keyword>
<name>A0ABS5VYM7_9BACT</name>
<gene>
    <name evidence="3" type="ORF">KK060_23915</name>
</gene>